<accession>A0A212LJU2</accession>
<gene>
    <name evidence="3" type="ORF">KL86PLE_60117</name>
</gene>
<feature type="compositionally biased region" description="Pro residues" evidence="1">
    <location>
        <begin position="48"/>
        <end position="65"/>
    </location>
</feature>
<proteinExistence type="predicted"/>
<evidence type="ECO:0000313" key="3">
    <source>
        <dbReference type="EMBL" id="SCM77802.1"/>
    </source>
</evidence>
<feature type="signal peptide" evidence="2">
    <location>
        <begin position="1"/>
        <end position="33"/>
    </location>
</feature>
<sequence>MLHRRLLTTLAASLAVALIAAAGLAGTASTAAADGAYFGFGYNDGPRRPPPPPRWGWGPPPPPGPAWGAPGWGRPGRGWGPPPMCRSRWVDQPIVDPWGRIVRYQRVQVMDCGPRHRRW</sequence>
<keyword evidence="2" id="KW-0732">Signal</keyword>
<evidence type="ECO:0000256" key="2">
    <source>
        <dbReference type="SAM" id="SignalP"/>
    </source>
</evidence>
<feature type="region of interest" description="Disordered" evidence="1">
    <location>
        <begin position="48"/>
        <end position="78"/>
    </location>
</feature>
<dbReference type="AlphaFoldDB" id="A0A212LJU2"/>
<organism evidence="3">
    <name type="scientific">uncultured Pleomorphomonas sp</name>
    <dbReference type="NCBI Taxonomy" id="442121"/>
    <lineage>
        <taxon>Bacteria</taxon>
        <taxon>Pseudomonadati</taxon>
        <taxon>Pseudomonadota</taxon>
        <taxon>Alphaproteobacteria</taxon>
        <taxon>Hyphomicrobiales</taxon>
        <taxon>Pleomorphomonadaceae</taxon>
        <taxon>Pleomorphomonas</taxon>
        <taxon>environmental samples</taxon>
    </lineage>
</organism>
<feature type="chain" id="PRO_5013030200" evidence="2">
    <location>
        <begin position="34"/>
        <end position="119"/>
    </location>
</feature>
<evidence type="ECO:0000256" key="1">
    <source>
        <dbReference type="SAM" id="MobiDB-lite"/>
    </source>
</evidence>
<reference evidence="3" key="1">
    <citation type="submission" date="2016-08" db="EMBL/GenBank/DDBJ databases">
        <authorList>
            <person name="Seilhamer J.J."/>
        </authorList>
    </citation>
    <scope>NUCLEOTIDE SEQUENCE</scope>
    <source>
        <strain evidence="3">86</strain>
    </source>
</reference>
<dbReference type="EMBL" id="FMJD01000010">
    <property type="protein sequence ID" value="SCM77802.1"/>
    <property type="molecule type" value="Genomic_DNA"/>
</dbReference>
<protein>
    <submittedName>
        <fullName evidence="3">Uncharacterized protein</fullName>
    </submittedName>
</protein>
<dbReference type="RefSeq" id="WP_288197598.1">
    <property type="nucleotide sequence ID" value="NZ_LT608334.1"/>
</dbReference>
<name>A0A212LJU2_9HYPH</name>